<dbReference type="PANTHER" id="PTHR33371">
    <property type="entry name" value="INTERMEMBRANE PHOSPHOLIPID TRANSPORT SYSTEM BINDING PROTEIN MLAD-RELATED"/>
    <property type="match status" value="1"/>
</dbReference>
<comment type="caution">
    <text evidence="4">The sequence shown here is derived from an EMBL/GenBank/DDBJ whole genome shotgun (WGS) entry which is preliminary data.</text>
</comment>
<dbReference type="RefSeq" id="WP_179530983.1">
    <property type="nucleotide sequence ID" value="NZ_BAAAPP010000004.1"/>
</dbReference>
<dbReference type="InterPro" id="IPR052336">
    <property type="entry name" value="MlaD_Phospholipid_Transporter"/>
</dbReference>
<dbReference type="AlphaFoldDB" id="A0A7Y9YED3"/>
<evidence type="ECO:0000259" key="3">
    <source>
        <dbReference type="Pfam" id="PF11887"/>
    </source>
</evidence>
<dbReference type="InterPro" id="IPR005693">
    <property type="entry name" value="Mce"/>
</dbReference>
<organism evidence="4 5">
    <name type="scientific">Nocardioides marinus</name>
    <dbReference type="NCBI Taxonomy" id="374514"/>
    <lineage>
        <taxon>Bacteria</taxon>
        <taxon>Bacillati</taxon>
        <taxon>Actinomycetota</taxon>
        <taxon>Actinomycetes</taxon>
        <taxon>Propionibacteriales</taxon>
        <taxon>Nocardioidaceae</taxon>
        <taxon>Nocardioides</taxon>
    </lineage>
</organism>
<dbReference type="NCBIfam" id="TIGR00996">
    <property type="entry name" value="Mtu_fam_mce"/>
    <property type="match status" value="1"/>
</dbReference>
<dbReference type="EMBL" id="JACBZI010000001">
    <property type="protein sequence ID" value="NYI10094.1"/>
    <property type="molecule type" value="Genomic_DNA"/>
</dbReference>
<dbReference type="InterPro" id="IPR003399">
    <property type="entry name" value="Mce/MlaD"/>
</dbReference>
<gene>
    <name evidence="4" type="ORF">BKA05_001609</name>
</gene>
<dbReference type="Pfam" id="PF02470">
    <property type="entry name" value="MlaD"/>
    <property type="match status" value="1"/>
</dbReference>
<evidence type="ECO:0000256" key="1">
    <source>
        <dbReference type="SAM" id="Phobius"/>
    </source>
</evidence>
<keyword evidence="1" id="KW-0812">Transmembrane</keyword>
<reference evidence="4 5" key="1">
    <citation type="submission" date="2020-07" db="EMBL/GenBank/DDBJ databases">
        <title>Sequencing the genomes of 1000 actinobacteria strains.</title>
        <authorList>
            <person name="Klenk H.-P."/>
        </authorList>
    </citation>
    <scope>NUCLEOTIDE SEQUENCE [LARGE SCALE GENOMIC DNA]</scope>
    <source>
        <strain evidence="4 5">DSM 18248</strain>
    </source>
</reference>
<feature type="domain" description="Mce/MlaD" evidence="2">
    <location>
        <begin position="37"/>
        <end position="111"/>
    </location>
</feature>
<protein>
    <submittedName>
        <fullName evidence="4">Phospholipid/cholesterol/gamma-HCH transport system substrate-binding protein</fullName>
    </submittedName>
</protein>
<dbReference type="InterPro" id="IPR024516">
    <property type="entry name" value="Mce_C"/>
</dbReference>
<evidence type="ECO:0000313" key="5">
    <source>
        <dbReference type="Proteomes" id="UP000537326"/>
    </source>
</evidence>
<accession>A0A7Y9YED3</accession>
<keyword evidence="1" id="KW-0472">Membrane</keyword>
<sequence>MKPLEERSPYAVGLVALAGLAALAVVVVLLSVLSFGTTTYSAVLSQTAGLREGESVQVAGVVVGEVRAVELRDTDVEVRFTVADDIRLGELTTAEVKVATLLGTHYLQVTPRGSGSLADDTIALERTSVPFNLEDVLEQGTDTLGELDAPGLARALESVTGTLRRAGDDVAPALESVGRLADLVAERSEQTGDLLGSVERVSTMLHEDSEDVLALMQQTTLVLDEVTSRREAIRRLLERTTALSRSLAGLVEDTRDDLRPALRDLNTALTALREEDETLQSLLSTLAPAVRYVANAAGNGPWLDLYARPPVLPSDDQRCALGDCG</sequence>
<proteinExistence type="predicted"/>
<dbReference type="Proteomes" id="UP000537326">
    <property type="component" value="Unassembled WGS sequence"/>
</dbReference>
<keyword evidence="5" id="KW-1185">Reference proteome</keyword>
<name>A0A7Y9YED3_9ACTN</name>
<keyword evidence="1" id="KW-1133">Transmembrane helix</keyword>
<dbReference type="PANTHER" id="PTHR33371:SF18">
    <property type="entry name" value="MCE-FAMILY PROTEIN MCE3C"/>
    <property type="match status" value="1"/>
</dbReference>
<dbReference type="GO" id="GO:0005576">
    <property type="term" value="C:extracellular region"/>
    <property type="evidence" value="ECO:0007669"/>
    <property type="project" value="TreeGrafter"/>
</dbReference>
<dbReference type="Pfam" id="PF11887">
    <property type="entry name" value="Mce4_CUP1"/>
    <property type="match status" value="1"/>
</dbReference>
<feature type="domain" description="Mammalian cell entry C-terminal" evidence="3">
    <location>
        <begin position="118"/>
        <end position="299"/>
    </location>
</feature>
<evidence type="ECO:0000259" key="2">
    <source>
        <dbReference type="Pfam" id="PF02470"/>
    </source>
</evidence>
<evidence type="ECO:0000313" key="4">
    <source>
        <dbReference type="EMBL" id="NYI10094.1"/>
    </source>
</evidence>
<feature type="transmembrane region" description="Helical" evidence="1">
    <location>
        <begin position="12"/>
        <end position="36"/>
    </location>
</feature>